<evidence type="ECO:0000313" key="3">
    <source>
        <dbReference type="EMBL" id="MFD0317773.1"/>
    </source>
</evidence>
<name>A0ABW2WE36_9ACTN</name>
<keyword evidence="2" id="KW-1133">Transmembrane helix</keyword>
<keyword evidence="2" id="KW-0472">Membrane</keyword>
<evidence type="ECO:0000256" key="2">
    <source>
        <dbReference type="SAM" id="Phobius"/>
    </source>
</evidence>
<keyword evidence="2" id="KW-0812">Transmembrane</keyword>
<feature type="region of interest" description="Disordered" evidence="1">
    <location>
        <begin position="64"/>
        <end position="111"/>
    </location>
</feature>
<dbReference type="Proteomes" id="UP001597023">
    <property type="component" value="Unassembled WGS sequence"/>
</dbReference>
<proteinExistence type="predicted"/>
<evidence type="ECO:0000256" key="1">
    <source>
        <dbReference type="SAM" id="MobiDB-lite"/>
    </source>
</evidence>
<sequence length="111" mass="11752">MDHFERELSRLMRDGQREAPYEERHRARLRAGVRARRRARRVWMATGSVLTAAGVAVGLLLAAGPFAQGGSGGPRPRPVTSTESAPMPSTVRPGASAQGVPLPTPASRAAG</sequence>
<feature type="transmembrane region" description="Helical" evidence="2">
    <location>
        <begin position="42"/>
        <end position="67"/>
    </location>
</feature>
<keyword evidence="4" id="KW-1185">Reference proteome</keyword>
<gene>
    <name evidence="3" type="ORF">ACFQZ6_26865</name>
</gene>
<dbReference type="EMBL" id="JBHTEB010000001">
    <property type="protein sequence ID" value="MFD0317773.1"/>
    <property type="molecule type" value="Genomic_DNA"/>
</dbReference>
<evidence type="ECO:0000313" key="4">
    <source>
        <dbReference type="Proteomes" id="UP001597023"/>
    </source>
</evidence>
<comment type="caution">
    <text evidence="3">The sequence shown here is derived from an EMBL/GenBank/DDBJ whole genome shotgun (WGS) entry which is preliminary data.</text>
</comment>
<protein>
    <recommendedName>
        <fullName evidence="5">Cellulase</fullName>
    </recommendedName>
</protein>
<organism evidence="3 4">
    <name type="scientific">Streptomyces flavalbus</name>
    <dbReference type="NCBI Taxonomy" id="2665155"/>
    <lineage>
        <taxon>Bacteria</taxon>
        <taxon>Bacillati</taxon>
        <taxon>Actinomycetota</taxon>
        <taxon>Actinomycetes</taxon>
        <taxon>Kitasatosporales</taxon>
        <taxon>Streptomycetaceae</taxon>
        <taxon>Streptomyces</taxon>
    </lineage>
</organism>
<reference evidence="4" key="1">
    <citation type="journal article" date="2019" name="Int. J. Syst. Evol. Microbiol.">
        <title>The Global Catalogue of Microorganisms (GCM) 10K type strain sequencing project: providing services to taxonomists for standard genome sequencing and annotation.</title>
        <authorList>
            <consortium name="The Broad Institute Genomics Platform"/>
            <consortium name="The Broad Institute Genome Sequencing Center for Infectious Disease"/>
            <person name="Wu L."/>
            <person name="Ma J."/>
        </authorList>
    </citation>
    <scope>NUCLEOTIDE SEQUENCE [LARGE SCALE GENOMIC DNA]</scope>
    <source>
        <strain evidence="4">CGMCC 4.7400</strain>
    </source>
</reference>
<evidence type="ECO:0008006" key="5">
    <source>
        <dbReference type="Google" id="ProtNLM"/>
    </source>
</evidence>
<feature type="region of interest" description="Disordered" evidence="1">
    <location>
        <begin position="1"/>
        <end position="23"/>
    </location>
</feature>
<dbReference type="RefSeq" id="WP_381613631.1">
    <property type="nucleotide sequence ID" value="NZ_JBHTEB010000001.1"/>
</dbReference>
<accession>A0ABW2WE36</accession>